<comment type="similarity">
    <text evidence="1 4">Belongs to the Frigida family.</text>
</comment>
<keyword evidence="7" id="KW-1185">Reference proteome</keyword>
<dbReference type="Gramene" id="OB0087G10050.1">
    <property type="protein sequence ID" value="OB0087G10050.1"/>
    <property type="gene ID" value="OB0087G10050"/>
</dbReference>
<evidence type="ECO:0000256" key="2">
    <source>
        <dbReference type="ARBA" id="ARBA00022782"/>
    </source>
</evidence>
<sequence>MESYLDSVQGYISRGLDSLQEAVLRAGPSLSSHVGLAVEVAGEGREEGASVFAKQDGGDGAAAREEAPPGGDTVIASVEEEEIKAAAEEEVVVNQNGMEVAAKKVRNHANASTRVGMKSNGKGESPDLDSGEVMAIEDGKEKVVSAIEPSKPEPEQGAGMSVMETMVETEDATKKVSQERIRHAFDTIDKVALESPTQKLTLEKKVGIPLMDWTKKKEGEIFEMPLDQFNEETAMEAGSIQEDDAQGEDMDICSEEGEVHIETKKKKVAIDMQDDGMLVGGIKAEAREKKTRTRTSLEEDAKVATDNVGANAGAGRQERRHRQREPVPRRQLVAACERMGSFDLVELVLRANRSIASEFLPAMRCAPDAPALALHVTGHLLSTDPRDVHSASWENLAVLLRSVRSLATTSRATAPPPIDASAKEATTMAKMWSAIIAGEVEYHPVAWGHSATWALLQFVAAYGIAGNLEVKDMMLFHTVGDRDGGAELIRSLGLADKATELINHLLKKGKHINAIKVVRAFNLIDKFLRFLLSKHMFRMLRRLLKTWLARMEFHSRH</sequence>
<dbReference type="InterPro" id="IPR012474">
    <property type="entry name" value="Frigida"/>
</dbReference>
<reference evidence="6" key="1">
    <citation type="submission" date="2015-06" db="UniProtKB">
        <authorList>
            <consortium name="EnsemblPlants"/>
        </authorList>
    </citation>
    <scope>IDENTIFICATION</scope>
</reference>
<dbReference type="EnsemblPlants" id="OB0087G10050.1">
    <property type="protein sequence ID" value="OB0087G10050.1"/>
    <property type="gene ID" value="OB0087G10050"/>
</dbReference>
<evidence type="ECO:0000256" key="1">
    <source>
        <dbReference type="ARBA" id="ARBA00008956"/>
    </source>
</evidence>
<dbReference type="GO" id="GO:0009908">
    <property type="term" value="P:flower development"/>
    <property type="evidence" value="ECO:0007669"/>
    <property type="project" value="UniProtKB-KW"/>
</dbReference>
<evidence type="ECO:0000256" key="3">
    <source>
        <dbReference type="ARBA" id="ARBA00023089"/>
    </source>
</evidence>
<dbReference type="GO" id="GO:0030154">
    <property type="term" value="P:cell differentiation"/>
    <property type="evidence" value="ECO:0007669"/>
    <property type="project" value="UniProtKB-KW"/>
</dbReference>
<evidence type="ECO:0000256" key="5">
    <source>
        <dbReference type="SAM" id="MobiDB-lite"/>
    </source>
</evidence>
<dbReference type="Proteomes" id="UP000006038">
    <property type="component" value="Unassembled WGS sequence"/>
</dbReference>
<feature type="region of interest" description="Disordered" evidence="5">
    <location>
        <begin position="308"/>
        <end position="328"/>
    </location>
</feature>
<evidence type="ECO:0000256" key="4">
    <source>
        <dbReference type="RuleBase" id="RU364012"/>
    </source>
</evidence>
<keyword evidence="3 4" id="KW-0287">Flowering</keyword>
<feature type="region of interest" description="Disordered" evidence="5">
    <location>
        <begin position="53"/>
        <end position="72"/>
    </location>
</feature>
<name>J3KUX0_ORYBR</name>
<dbReference type="PANTHER" id="PTHR31791:SF9">
    <property type="entry name" value="FRIGIDA-LIKE PROTEIN"/>
    <property type="match status" value="1"/>
</dbReference>
<evidence type="ECO:0000313" key="6">
    <source>
        <dbReference type="EnsemblPlants" id="OB0087G10050.1"/>
    </source>
</evidence>
<keyword evidence="4" id="KW-0217">Developmental protein</keyword>
<dbReference type="AlphaFoldDB" id="J3KUX0"/>
<proteinExistence type="inferred from homology"/>
<dbReference type="Pfam" id="PF07899">
    <property type="entry name" value="Frigida"/>
    <property type="match status" value="1"/>
</dbReference>
<dbReference type="PANTHER" id="PTHR31791">
    <property type="entry name" value="FRIGIDA-LIKE PROTEIN 3-RELATED"/>
    <property type="match status" value="1"/>
</dbReference>
<dbReference type="HOGENOM" id="CLU_022579_0_0_1"/>
<dbReference type="OMA" id="MEICNDE"/>
<accession>J3KUX0</accession>
<protein>
    <recommendedName>
        <fullName evidence="4">FRIGIDA-like protein</fullName>
    </recommendedName>
</protein>
<organism evidence="6">
    <name type="scientific">Oryza brachyantha</name>
    <name type="common">malo sina</name>
    <dbReference type="NCBI Taxonomy" id="4533"/>
    <lineage>
        <taxon>Eukaryota</taxon>
        <taxon>Viridiplantae</taxon>
        <taxon>Streptophyta</taxon>
        <taxon>Embryophyta</taxon>
        <taxon>Tracheophyta</taxon>
        <taxon>Spermatophyta</taxon>
        <taxon>Magnoliopsida</taxon>
        <taxon>Liliopsida</taxon>
        <taxon>Poales</taxon>
        <taxon>Poaceae</taxon>
        <taxon>BOP clade</taxon>
        <taxon>Oryzoideae</taxon>
        <taxon>Oryzeae</taxon>
        <taxon>Oryzinae</taxon>
        <taxon>Oryza</taxon>
    </lineage>
</organism>
<keyword evidence="2 4" id="KW-0221">Differentiation</keyword>
<evidence type="ECO:0000313" key="7">
    <source>
        <dbReference type="Proteomes" id="UP000006038"/>
    </source>
</evidence>